<keyword evidence="2" id="KW-1185">Reference proteome</keyword>
<name>A0A927BDL3_9BACT</name>
<dbReference type="AlphaFoldDB" id="A0A927BDL3"/>
<accession>A0A927BDL3</accession>
<dbReference type="RefSeq" id="WP_191005252.1">
    <property type="nucleotide sequence ID" value="NZ_JACXAD010000011.1"/>
</dbReference>
<evidence type="ECO:0000313" key="2">
    <source>
        <dbReference type="Proteomes" id="UP000612233"/>
    </source>
</evidence>
<sequence length="170" mass="18541">MATVQALEASGQRPGAKPGVNSLQAFELALADSPDARLRRLGFAALLAQSAQVAGWTNALRTRLDWYRRDPAPLVAAAAQFFFPPPKAETASVSLLIDLKNEGRVEAAFLARLGWENANYALWRIPDKKVGTLKGNFPCPNSPETQVFGAVFYTHFGHSVALWLPKQPLL</sequence>
<dbReference type="Proteomes" id="UP000612233">
    <property type="component" value="Unassembled WGS sequence"/>
</dbReference>
<gene>
    <name evidence="1" type="ORF">IC235_11095</name>
</gene>
<reference evidence="1" key="1">
    <citation type="submission" date="2020-09" db="EMBL/GenBank/DDBJ databases">
        <authorList>
            <person name="Kim M.K."/>
        </authorList>
    </citation>
    <scope>NUCLEOTIDE SEQUENCE</scope>
    <source>
        <strain evidence="1">BT664</strain>
    </source>
</reference>
<evidence type="ECO:0000313" key="1">
    <source>
        <dbReference type="EMBL" id="MBD2768436.1"/>
    </source>
</evidence>
<proteinExistence type="predicted"/>
<organism evidence="1 2">
    <name type="scientific">Hymenobacter montanus</name>
    <dbReference type="NCBI Taxonomy" id="2771359"/>
    <lineage>
        <taxon>Bacteria</taxon>
        <taxon>Pseudomonadati</taxon>
        <taxon>Bacteroidota</taxon>
        <taxon>Cytophagia</taxon>
        <taxon>Cytophagales</taxon>
        <taxon>Hymenobacteraceae</taxon>
        <taxon>Hymenobacter</taxon>
    </lineage>
</organism>
<dbReference type="EMBL" id="JACXAD010000011">
    <property type="protein sequence ID" value="MBD2768436.1"/>
    <property type="molecule type" value="Genomic_DNA"/>
</dbReference>
<comment type="caution">
    <text evidence="1">The sequence shown here is derived from an EMBL/GenBank/DDBJ whole genome shotgun (WGS) entry which is preliminary data.</text>
</comment>
<protein>
    <submittedName>
        <fullName evidence="1">Uncharacterized protein</fullName>
    </submittedName>
</protein>